<accession>A0ABW2KIQ0</accession>
<evidence type="ECO:0000256" key="2">
    <source>
        <dbReference type="SAM" id="MobiDB-lite"/>
    </source>
</evidence>
<reference evidence="4" key="1">
    <citation type="journal article" date="2019" name="Int. J. Syst. Evol. Microbiol.">
        <title>The Global Catalogue of Microorganisms (GCM) 10K type strain sequencing project: providing services to taxonomists for standard genome sequencing and annotation.</title>
        <authorList>
            <consortium name="The Broad Institute Genomics Platform"/>
            <consortium name="The Broad Institute Genome Sequencing Center for Infectious Disease"/>
            <person name="Wu L."/>
            <person name="Ma J."/>
        </authorList>
    </citation>
    <scope>NUCLEOTIDE SEQUENCE [LARGE SCALE GENOMIC DNA]</scope>
    <source>
        <strain evidence="4">CGMCC 4.7382</strain>
    </source>
</reference>
<dbReference type="InterPro" id="IPR050282">
    <property type="entry name" value="Cycloisomerase_2"/>
</dbReference>
<feature type="region of interest" description="Disordered" evidence="2">
    <location>
        <begin position="120"/>
        <end position="160"/>
    </location>
</feature>
<organism evidence="3 4">
    <name type="scientific">Marinactinospora rubrisoli</name>
    <dbReference type="NCBI Taxonomy" id="2715399"/>
    <lineage>
        <taxon>Bacteria</taxon>
        <taxon>Bacillati</taxon>
        <taxon>Actinomycetota</taxon>
        <taxon>Actinomycetes</taxon>
        <taxon>Streptosporangiales</taxon>
        <taxon>Nocardiopsidaceae</taxon>
        <taxon>Marinactinospora</taxon>
    </lineage>
</organism>
<keyword evidence="4" id="KW-1185">Reference proteome</keyword>
<dbReference type="Proteomes" id="UP001596540">
    <property type="component" value="Unassembled WGS sequence"/>
</dbReference>
<dbReference type="SUPFAM" id="SSF51004">
    <property type="entry name" value="C-terminal (heme d1) domain of cytochrome cd1-nitrite reductase"/>
    <property type="match status" value="1"/>
</dbReference>
<name>A0ABW2KIQ0_9ACTN</name>
<dbReference type="InterPro" id="IPR019405">
    <property type="entry name" value="Lactonase_7-beta_prop"/>
</dbReference>
<gene>
    <name evidence="3" type="ORF">ACFQRF_19085</name>
</gene>
<sequence>MSERQLLWIGGYGADDSGAADIRRVRLDPATGDLADGGAAARTANPSFLARHPHGGLLYAVNELPDGGAVTGFTVGPGDTLTETGTVPTGGGAPCHLLVHSAGRRLVVANYQDGAVSVHPLTGTGAPAPRERLLAGSGSGPDPERQEGPHAHSVTAAPGGRHLLVADLGADELRRYPADPDTGAINGPGGTAACLPPGTGPRHVAVHPSGHLHIAGELDARVHVLRWDPASATARHVTAVAATETTGTRCHPSEVVLSPDGRRLYVANRGPDTVTVFAVEADGAVLRRLAEVPTGGAWPRHFALVAGHLIVANQRSGTLTVLRVDERTGIPRPTGHRLDSPRPACVLPAAG</sequence>
<dbReference type="Gene3D" id="2.130.10.10">
    <property type="entry name" value="YVTN repeat-like/Quinoprotein amine dehydrogenase"/>
    <property type="match status" value="1"/>
</dbReference>
<evidence type="ECO:0000256" key="1">
    <source>
        <dbReference type="ARBA" id="ARBA00005564"/>
    </source>
</evidence>
<comment type="caution">
    <text evidence="3">The sequence shown here is derived from an EMBL/GenBank/DDBJ whole genome shotgun (WGS) entry which is preliminary data.</text>
</comment>
<evidence type="ECO:0000313" key="3">
    <source>
        <dbReference type="EMBL" id="MFC7329842.1"/>
    </source>
</evidence>
<dbReference type="PANTHER" id="PTHR30344">
    <property type="entry name" value="6-PHOSPHOGLUCONOLACTONASE-RELATED"/>
    <property type="match status" value="1"/>
</dbReference>
<dbReference type="RefSeq" id="WP_379872492.1">
    <property type="nucleotide sequence ID" value="NZ_JBHTBH010000009.1"/>
</dbReference>
<dbReference type="Pfam" id="PF10282">
    <property type="entry name" value="Lactonase"/>
    <property type="match status" value="1"/>
</dbReference>
<comment type="similarity">
    <text evidence="1">Belongs to the cycloisomerase 2 family.</text>
</comment>
<proteinExistence type="inferred from homology"/>
<evidence type="ECO:0000313" key="4">
    <source>
        <dbReference type="Proteomes" id="UP001596540"/>
    </source>
</evidence>
<dbReference type="EMBL" id="JBHTBH010000009">
    <property type="protein sequence ID" value="MFC7329842.1"/>
    <property type="molecule type" value="Genomic_DNA"/>
</dbReference>
<dbReference type="InterPro" id="IPR011048">
    <property type="entry name" value="Haem_d1_sf"/>
</dbReference>
<dbReference type="InterPro" id="IPR015943">
    <property type="entry name" value="WD40/YVTN_repeat-like_dom_sf"/>
</dbReference>
<protein>
    <submittedName>
        <fullName evidence="3">Lactonase family protein</fullName>
    </submittedName>
</protein>
<dbReference type="PANTHER" id="PTHR30344:SF1">
    <property type="entry name" value="6-PHOSPHOGLUCONOLACTONASE"/>
    <property type="match status" value="1"/>
</dbReference>